<proteinExistence type="predicted"/>
<sequence length="116" mass="13483">MLNKIVVNVSALIKDERSSLKNRGMDGRGGAWPGRYAISIHYIVLKNLNMSNALLKCQSKLTDEIFKYLYIFEEKLMKNLALSFLTSDINKKIVMIFQLQNYLQIFALLTYFVKIR</sequence>
<keyword evidence="2" id="KW-1185">Reference proteome</keyword>
<dbReference type="Proteomes" id="UP000478052">
    <property type="component" value="Unassembled WGS sequence"/>
</dbReference>
<comment type="caution">
    <text evidence="1">The sequence shown here is derived from an EMBL/GenBank/DDBJ whole genome shotgun (WGS) entry which is preliminary data.</text>
</comment>
<gene>
    <name evidence="1" type="ORF">FWK35_00021735</name>
</gene>
<reference evidence="1 2" key="1">
    <citation type="submission" date="2019-08" db="EMBL/GenBank/DDBJ databases">
        <title>Whole genome of Aphis craccivora.</title>
        <authorList>
            <person name="Voronova N.V."/>
            <person name="Shulinski R.S."/>
            <person name="Bandarenka Y.V."/>
            <person name="Zhorov D.G."/>
            <person name="Warner D."/>
        </authorList>
    </citation>
    <scope>NUCLEOTIDE SEQUENCE [LARGE SCALE GENOMIC DNA]</scope>
    <source>
        <strain evidence="1">180601</strain>
        <tissue evidence="1">Whole Body</tissue>
    </source>
</reference>
<protein>
    <submittedName>
        <fullName evidence="1">Uncharacterized protein</fullName>
    </submittedName>
</protein>
<evidence type="ECO:0000313" key="2">
    <source>
        <dbReference type="Proteomes" id="UP000478052"/>
    </source>
</evidence>
<dbReference type="AlphaFoldDB" id="A0A6G0Y1D9"/>
<organism evidence="1 2">
    <name type="scientific">Aphis craccivora</name>
    <name type="common">Cowpea aphid</name>
    <dbReference type="NCBI Taxonomy" id="307492"/>
    <lineage>
        <taxon>Eukaryota</taxon>
        <taxon>Metazoa</taxon>
        <taxon>Ecdysozoa</taxon>
        <taxon>Arthropoda</taxon>
        <taxon>Hexapoda</taxon>
        <taxon>Insecta</taxon>
        <taxon>Pterygota</taxon>
        <taxon>Neoptera</taxon>
        <taxon>Paraneoptera</taxon>
        <taxon>Hemiptera</taxon>
        <taxon>Sternorrhyncha</taxon>
        <taxon>Aphidomorpha</taxon>
        <taxon>Aphidoidea</taxon>
        <taxon>Aphididae</taxon>
        <taxon>Aphidini</taxon>
        <taxon>Aphis</taxon>
        <taxon>Aphis</taxon>
    </lineage>
</organism>
<evidence type="ECO:0000313" key="1">
    <source>
        <dbReference type="EMBL" id="KAF0747263.1"/>
    </source>
</evidence>
<dbReference type="EMBL" id="VUJU01006900">
    <property type="protein sequence ID" value="KAF0747263.1"/>
    <property type="molecule type" value="Genomic_DNA"/>
</dbReference>
<name>A0A6G0Y1D9_APHCR</name>
<accession>A0A6G0Y1D9</accession>